<dbReference type="PANTHER" id="PTHR33279:SF6">
    <property type="entry name" value="SULFUR CARRIER PROTEIN YEDF-RELATED"/>
    <property type="match status" value="1"/>
</dbReference>
<dbReference type="RefSeq" id="WP_114643599.1">
    <property type="nucleotide sequence ID" value="NZ_JAACIO010000040.1"/>
</dbReference>
<sequence>MVTIDARGLSCPIPVLKTKQAVKNKEKDLEIISDNNASMENILKYLRAEGYNFAVTEVEDDYIIKAKG</sequence>
<dbReference type="SUPFAM" id="SSF64307">
    <property type="entry name" value="SirA-like"/>
    <property type="match status" value="1"/>
</dbReference>
<proteinExistence type="inferred from homology"/>
<gene>
    <name evidence="3" type="ORF">DYH56_14565</name>
</gene>
<evidence type="ECO:0000256" key="1">
    <source>
        <dbReference type="ARBA" id="ARBA00008984"/>
    </source>
</evidence>
<reference evidence="3 4" key="1">
    <citation type="submission" date="2018-08" db="EMBL/GenBank/DDBJ databases">
        <title>Draft genome sequence of Psychrilyobacter sp. strain SD5 isolated from Black Sea water.</title>
        <authorList>
            <person name="Yadav S."/>
            <person name="Villanueva L."/>
            <person name="Damste J.S.S."/>
        </authorList>
    </citation>
    <scope>NUCLEOTIDE SEQUENCE [LARGE SCALE GENOMIC DNA]</scope>
    <source>
        <strain evidence="3 4">SD5</strain>
    </source>
</reference>
<evidence type="ECO:0000313" key="4">
    <source>
        <dbReference type="Proteomes" id="UP000263486"/>
    </source>
</evidence>
<dbReference type="Pfam" id="PF01206">
    <property type="entry name" value="TusA"/>
    <property type="match status" value="1"/>
</dbReference>
<dbReference type="Proteomes" id="UP000263486">
    <property type="component" value="Unassembled WGS sequence"/>
</dbReference>
<evidence type="ECO:0000313" key="3">
    <source>
        <dbReference type="EMBL" id="REI39492.1"/>
    </source>
</evidence>
<keyword evidence="4" id="KW-1185">Reference proteome</keyword>
<dbReference type="EMBL" id="QUAJ01000042">
    <property type="protein sequence ID" value="REI39492.1"/>
    <property type="molecule type" value="Genomic_DNA"/>
</dbReference>
<feature type="domain" description="UPF0033" evidence="2">
    <location>
        <begin position="3"/>
        <end position="63"/>
    </location>
</feature>
<accession>A0ABX9KD90</accession>
<name>A0ABX9KD90_9FUSO</name>
<dbReference type="PANTHER" id="PTHR33279">
    <property type="entry name" value="SULFUR CARRIER PROTEIN YEDF-RELATED"/>
    <property type="match status" value="1"/>
</dbReference>
<evidence type="ECO:0000259" key="2">
    <source>
        <dbReference type="Pfam" id="PF01206"/>
    </source>
</evidence>
<comment type="caution">
    <text evidence="3">The sequence shown here is derived from an EMBL/GenBank/DDBJ whole genome shotgun (WGS) entry which is preliminary data.</text>
</comment>
<dbReference type="CDD" id="cd03421">
    <property type="entry name" value="SirA_like_N"/>
    <property type="match status" value="1"/>
</dbReference>
<dbReference type="InterPro" id="IPR001455">
    <property type="entry name" value="TusA-like"/>
</dbReference>
<dbReference type="Gene3D" id="3.30.110.40">
    <property type="entry name" value="TusA-like domain"/>
    <property type="match status" value="1"/>
</dbReference>
<dbReference type="InterPro" id="IPR036868">
    <property type="entry name" value="TusA-like_sf"/>
</dbReference>
<protein>
    <submittedName>
        <fullName evidence="3">Preprotein translocase subunit TatB</fullName>
    </submittedName>
</protein>
<organism evidence="3 4">
    <name type="scientific">Psychrilyobacter piezotolerans</name>
    <dbReference type="NCBI Taxonomy" id="2293438"/>
    <lineage>
        <taxon>Bacteria</taxon>
        <taxon>Fusobacteriati</taxon>
        <taxon>Fusobacteriota</taxon>
        <taxon>Fusobacteriia</taxon>
        <taxon>Fusobacteriales</taxon>
        <taxon>Fusobacteriaceae</taxon>
        <taxon>Psychrilyobacter</taxon>
    </lineage>
</organism>
<comment type="similarity">
    <text evidence="1">Belongs to the sulfur carrier protein TusA family.</text>
</comment>